<dbReference type="InterPro" id="IPR001387">
    <property type="entry name" value="Cro/C1-type_HTH"/>
</dbReference>
<dbReference type="SUPFAM" id="SSF47413">
    <property type="entry name" value="lambda repressor-like DNA-binding domains"/>
    <property type="match status" value="1"/>
</dbReference>
<dbReference type="EMBL" id="MHCQ01000032">
    <property type="protein sequence ID" value="OGY24032.1"/>
    <property type="molecule type" value="Genomic_DNA"/>
</dbReference>
<sequence>MRKNAKLPRVLGKKIQKRRKEVGLTQEALAFKIGISRAYMGYIEQGRYAPSLEVIEKIARELKTPISNFFK</sequence>
<evidence type="ECO:0000313" key="3">
    <source>
        <dbReference type="EMBL" id="OGY24032.1"/>
    </source>
</evidence>
<dbReference type="Gene3D" id="1.10.260.40">
    <property type="entry name" value="lambda repressor-like DNA-binding domains"/>
    <property type="match status" value="1"/>
</dbReference>
<name>A0A1G1W8P8_9BACT</name>
<protein>
    <recommendedName>
        <fullName evidence="2">HTH cro/C1-type domain-containing protein</fullName>
    </recommendedName>
</protein>
<evidence type="ECO:0000313" key="4">
    <source>
        <dbReference type="Proteomes" id="UP000177103"/>
    </source>
</evidence>
<dbReference type="PANTHER" id="PTHR46558:SF4">
    <property type="entry name" value="DNA-BIDING PHAGE PROTEIN"/>
    <property type="match status" value="1"/>
</dbReference>
<keyword evidence="1" id="KW-0238">DNA-binding</keyword>
<organism evidence="3 4">
    <name type="scientific">Candidatus Woykebacteria bacterium RBG_13_40_7b</name>
    <dbReference type="NCBI Taxonomy" id="1802594"/>
    <lineage>
        <taxon>Bacteria</taxon>
        <taxon>Candidatus Woykeibacteriota</taxon>
    </lineage>
</organism>
<dbReference type="InterPro" id="IPR010982">
    <property type="entry name" value="Lambda_DNA-bd_dom_sf"/>
</dbReference>
<dbReference type="PROSITE" id="PS50943">
    <property type="entry name" value="HTH_CROC1"/>
    <property type="match status" value="1"/>
</dbReference>
<proteinExistence type="predicted"/>
<feature type="domain" description="HTH cro/C1-type" evidence="2">
    <location>
        <begin position="15"/>
        <end position="69"/>
    </location>
</feature>
<dbReference type="PANTHER" id="PTHR46558">
    <property type="entry name" value="TRACRIPTIONAL REGULATORY PROTEIN-RELATED-RELATED"/>
    <property type="match status" value="1"/>
</dbReference>
<dbReference type="CDD" id="cd00093">
    <property type="entry name" value="HTH_XRE"/>
    <property type="match status" value="1"/>
</dbReference>
<evidence type="ECO:0000259" key="2">
    <source>
        <dbReference type="PROSITE" id="PS50943"/>
    </source>
</evidence>
<reference evidence="3 4" key="1">
    <citation type="journal article" date="2016" name="Nat. Commun.">
        <title>Thousands of microbial genomes shed light on interconnected biogeochemical processes in an aquifer system.</title>
        <authorList>
            <person name="Anantharaman K."/>
            <person name="Brown C.T."/>
            <person name="Hug L.A."/>
            <person name="Sharon I."/>
            <person name="Castelle C.J."/>
            <person name="Probst A.J."/>
            <person name="Thomas B.C."/>
            <person name="Singh A."/>
            <person name="Wilkins M.J."/>
            <person name="Karaoz U."/>
            <person name="Brodie E.L."/>
            <person name="Williams K.H."/>
            <person name="Hubbard S.S."/>
            <person name="Banfield J.F."/>
        </authorList>
    </citation>
    <scope>NUCLEOTIDE SEQUENCE [LARGE SCALE GENOMIC DNA]</scope>
</reference>
<evidence type="ECO:0000256" key="1">
    <source>
        <dbReference type="ARBA" id="ARBA00023125"/>
    </source>
</evidence>
<dbReference type="GO" id="GO:0003677">
    <property type="term" value="F:DNA binding"/>
    <property type="evidence" value="ECO:0007669"/>
    <property type="project" value="UniProtKB-KW"/>
</dbReference>
<comment type="caution">
    <text evidence="3">The sequence shown here is derived from an EMBL/GenBank/DDBJ whole genome shotgun (WGS) entry which is preliminary data.</text>
</comment>
<dbReference type="SMART" id="SM00530">
    <property type="entry name" value="HTH_XRE"/>
    <property type="match status" value="1"/>
</dbReference>
<dbReference type="AlphaFoldDB" id="A0A1G1W8P8"/>
<accession>A0A1G1W8P8</accession>
<dbReference type="Pfam" id="PF01381">
    <property type="entry name" value="HTH_3"/>
    <property type="match status" value="1"/>
</dbReference>
<gene>
    <name evidence="3" type="ORF">A2Y57_02260</name>
</gene>
<dbReference type="Proteomes" id="UP000177103">
    <property type="component" value="Unassembled WGS sequence"/>
</dbReference>